<protein>
    <submittedName>
        <fullName evidence="2">Uncharacterized protein</fullName>
    </submittedName>
</protein>
<accession>A0A9P6HFH4</accession>
<comment type="caution">
    <text evidence="2">The sequence shown here is derived from an EMBL/GenBank/DDBJ whole genome shotgun (WGS) entry which is preliminary data.</text>
</comment>
<proteinExistence type="predicted"/>
<reference evidence="2" key="1">
    <citation type="journal article" date="2020" name="Nat. Commun.">
        <title>Large-scale genome sequencing of mycorrhizal fungi provides insights into the early evolution of symbiotic traits.</title>
        <authorList>
            <person name="Miyauchi S."/>
            <person name="Kiss E."/>
            <person name="Kuo A."/>
            <person name="Drula E."/>
            <person name="Kohler A."/>
            <person name="Sanchez-Garcia M."/>
            <person name="Morin E."/>
            <person name="Andreopoulos B."/>
            <person name="Barry K.W."/>
            <person name="Bonito G."/>
            <person name="Buee M."/>
            <person name="Carver A."/>
            <person name="Chen C."/>
            <person name="Cichocki N."/>
            <person name="Clum A."/>
            <person name="Culley D."/>
            <person name="Crous P.W."/>
            <person name="Fauchery L."/>
            <person name="Girlanda M."/>
            <person name="Hayes R.D."/>
            <person name="Keri Z."/>
            <person name="LaButti K."/>
            <person name="Lipzen A."/>
            <person name="Lombard V."/>
            <person name="Magnuson J."/>
            <person name="Maillard F."/>
            <person name="Murat C."/>
            <person name="Nolan M."/>
            <person name="Ohm R.A."/>
            <person name="Pangilinan J."/>
            <person name="Pereira M.F."/>
            <person name="Perotto S."/>
            <person name="Peter M."/>
            <person name="Pfister S."/>
            <person name="Riley R."/>
            <person name="Sitrit Y."/>
            <person name="Stielow J.B."/>
            <person name="Szollosi G."/>
            <person name="Zifcakova L."/>
            <person name="Stursova M."/>
            <person name="Spatafora J.W."/>
            <person name="Tedersoo L."/>
            <person name="Vaario L.M."/>
            <person name="Yamada A."/>
            <person name="Yan M."/>
            <person name="Wang P."/>
            <person name="Xu J."/>
            <person name="Bruns T."/>
            <person name="Baldrian P."/>
            <person name="Vilgalys R."/>
            <person name="Dunand C."/>
            <person name="Henrissat B."/>
            <person name="Grigoriev I.V."/>
            <person name="Hibbett D."/>
            <person name="Nagy L.G."/>
            <person name="Martin F.M."/>
        </authorList>
    </citation>
    <scope>NUCLEOTIDE SEQUENCE</scope>
    <source>
        <strain evidence="2">UH-Tt-Lm1</strain>
    </source>
</reference>
<evidence type="ECO:0000256" key="1">
    <source>
        <dbReference type="SAM" id="MobiDB-lite"/>
    </source>
</evidence>
<evidence type="ECO:0000313" key="3">
    <source>
        <dbReference type="Proteomes" id="UP000736335"/>
    </source>
</evidence>
<gene>
    <name evidence="2" type="ORF">BJ322DRAFT_1192956</name>
</gene>
<dbReference type="AlphaFoldDB" id="A0A9P6HFH4"/>
<sequence>MITKTHVDCSGTLTGSHAKVVSVHPLTKLKKCYTYVVMVTHLPAIASGKVFASGNHQDNNGVKKRKSRKLEKATIIWGRAQIPRVSLSRSGLGASNEGEWGVARRRLVRWSCSGGTHRIQRLNGSSKSSRAKALMRRAKPTSCSLTDLRISKYPNHTDRFGGGDDGSVGSEFSEVDSAELRESEDRVLPQPCVDVSSRLPPFLEIGDERIACISSSLSWINSVLQKIPHCDRSVSS</sequence>
<reference evidence="2" key="2">
    <citation type="submission" date="2020-11" db="EMBL/GenBank/DDBJ databases">
        <authorList>
            <consortium name="DOE Joint Genome Institute"/>
            <person name="Kuo A."/>
            <person name="Miyauchi S."/>
            <person name="Kiss E."/>
            <person name="Drula E."/>
            <person name="Kohler A."/>
            <person name="Sanchez-Garcia M."/>
            <person name="Andreopoulos B."/>
            <person name="Barry K.W."/>
            <person name="Bonito G."/>
            <person name="Buee M."/>
            <person name="Carver A."/>
            <person name="Chen C."/>
            <person name="Cichocki N."/>
            <person name="Clum A."/>
            <person name="Culley D."/>
            <person name="Crous P.W."/>
            <person name="Fauchery L."/>
            <person name="Girlanda M."/>
            <person name="Hayes R."/>
            <person name="Keri Z."/>
            <person name="Labutti K."/>
            <person name="Lipzen A."/>
            <person name="Lombard V."/>
            <person name="Magnuson J."/>
            <person name="Maillard F."/>
            <person name="Morin E."/>
            <person name="Murat C."/>
            <person name="Nolan M."/>
            <person name="Ohm R."/>
            <person name="Pangilinan J."/>
            <person name="Pereira M."/>
            <person name="Perotto S."/>
            <person name="Peter M."/>
            <person name="Riley R."/>
            <person name="Sitrit Y."/>
            <person name="Stielow B."/>
            <person name="Szollosi G."/>
            <person name="Zifcakova L."/>
            <person name="Stursova M."/>
            <person name="Spatafora J.W."/>
            <person name="Tedersoo L."/>
            <person name="Vaario L.-M."/>
            <person name="Yamada A."/>
            <person name="Yan M."/>
            <person name="Wang P."/>
            <person name="Xu J."/>
            <person name="Bruns T."/>
            <person name="Baldrian P."/>
            <person name="Vilgalys R."/>
            <person name="Henrissat B."/>
            <person name="Grigoriev I.V."/>
            <person name="Hibbett D."/>
            <person name="Nagy L.G."/>
            <person name="Martin F.M."/>
        </authorList>
    </citation>
    <scope>NUCLEOTIDE SEQUENCE</scope>
    <source>
        <strain evidence="2">UH-Tt-Lm1</strain>
    </source>
</reference>
<name>A0A9P6HFH4_9AGAM</name>
<organism evidence="2 3">
    <name type="scientific">Thelephora terrestris</name>
    <dbReference type="NCBI Taxonomy" id="56493"/>
    <lineage>
        <taxon>Eukaryota</taxon>
        <taxon>Fungi</taxon>
        <taxon>Dikarya</taxon>
        <taxon>Basidiomycota</taxon>
        <taxon>Agaricomycotina</taxon>
        <taxon>Agaricomycetes</taxon>
        <taxon>Thelephorales</taxon>
        <taxon>Thelephoraceae</taxon>
        <taxon>Thelephora</taxon>
    </lineage>
</organism>
<dbReference type="Proteomes" id="UP000736335">
    <property type="component" value="Unassembled WGS sequence"/>
</dbReference>
<keyword evidence="3" id="KW-1185">Reference proteome</keyword>
<dbReference type="EMBL" id="WIUZ02000007">
    <property type="protein sequence ID" value="KAF9785118.1"/>
    <property type="molecule type" value="Genomic_DNA"/>
</dbReference>
<feature type="region of interest" description="Disordered" evidence="1">
    <location>
        <begin position="155"/>
        <end position="175"/>
    </location>
</feature>
<evidence type="ECO:0000313" key="2">
    <source>
        <dbReference type="EMBL" id="KAF9785118.1"/>
    </source>
</evidence>